<name>A0A7T8GVE5_CALRO</name>
<accession>A0A7T8GVE5</accession>
<dbReference type="AlphaFoldDB" id="A0A7T8GVE5"/>
<protein>
    <submittedName>
        <fullName evidence="1">Uncharacterized protein</fullName>
    </submittedName>
</protein>
<organism evidence="1 2">
    <name type="scientific">Caligus rogercresseyi</name>
    <name type="common">Sea louse</name>
    <dbReference type="NCBI Taxonomy" id="217165"/>
    <lineage>
        <taxon>Eukaryota</taxon>
        <taxon>Metazoa</taxon>
        <taxon>Ecdysozoa</taxon>
        <taxon>Arthropoda</taxon>
        <taxon>Crustacea</taxon>
        <taxon>Multicrustacea</taxon>
        <taxon>Hexanauplia</taxon>
        <taxon>Copepoda</taxon>
        <taxon>Siphonostomatoida</taxon>
        <taxon>Caligidae</taxon>
        <taxon>Caligus</taxon>
    </lineage>
</organism>
<dbReference type="Proteomes" id="UP000595437">
    <property type="component" value="Chromosome 13"/>
</dbReference>
<keyword evidence="2" id="KW-1185">Reference proteome</keyword>
<evidence type="ECO:0000313" key="2">
    <source>
        <dbReference type="Proteomes" id="UP000595437"/>
    </source>
</evidence>
<dbReference type="EMBL" id="CP045902">
    <property type="protein sequence ID" value="QQP38281.1"/>
    <property type="molecule type" value="Genomic_DNA"/>
</dbReference>
<proteinExistence type="predicted"/>
<reference evidence="2" key="1">
    <citation type="submission" date="2021-01" db="EMBL/GenBank/DDBJ databases">
        <title>Caligus Genome Assembly.</title>
        <authorList>
            <person name="Gallardo-Escarate C."/>
        </authorList>
    </citation>
    <scope>NUCLEOTIDE SEQUENCE [LARGE SCALE GENOMIC DNA]</scope>
</reference>
<sequence length="49" mass="5307">MSPGKNIFGVDTIDFLGYRLSTSGITPASDRVSTTLRLETTKLFSVSLI</sequence>
<evidence type="ECO:0000313" key="1">
    <source>
        <dbReference type="EMBL" id="QQP38281.1"/>
    </source>
</evidence>
<gene>
    <name evidence="1" type="ORF">FKW44_018817</name>
</gene>